<dbReference type="PANTHER" id="PTHR43863">
    <property type="entry name" value="HYDROLASE, PUTATIVE (AFU_ORTHOLOGUE AFUA_1G03140)-RELATED"/>
    <property type="match status" value="1"/>
</dbReference>
<feature type="domain" description="Glycoside hydrolase family 31 TIM barrel" evidence="3">
    <location>
        <begin position="110"/>
        <end position="437"/>
    </location>
</feature>
<comment type="caution">
    <text evidence="6">The sequence shown here is derived from an EMBL/GenBank/DDBJ whole genome shotgun (WGS) entry which is preliminary data.</text>
</comment>
<evidence type="ECO:0000259" key="5">
    <source>
        <dbReference type="Pfam" id="PF21365"/>
    </source>
</evidence>
<dbReference type="GO" id="GO:0004553">
    <property type="term" value="F:hydrolase activity, hydrolyzing O-glycosyl compounds"/>
    <property type="evidence" value="ECO:0007669"/>
    <property type="project" value="InterPro"/>
</dbReference>
<dbReference type="Gene3D" id="3.20.20.80">
    <property type="entry name" value="Glycosidases"/>
    <property type="match status" value="1"/>
</dbReference>
<keyword evidence="2" id="KW-0326">Glycosidase</keyword>
<evidence type="ECO:0000313" key="7">
    <source>
        <dbReference type="Proteomes" id="UP000439994"/>
    </source>
</evidence>
<dbReference type="Pfam" id="PF13802">
    <property type="entry name" value="Gal_mutarotas_2"/>
    <property type="match status" value="1"/>
</dbReference>
<feature type="domain" description="Glycoside hydrolase family 31 N-terminal" evidence="4">
    <location>
        <begin position="2"/>
        <end position="67"/>
    </location>
</feature>
<dbReference type="InterPro" id="IPR051816">
    <property type="entry name" value="Glycosyl_Hydrolase_31"/>
</dbReference>
<dbReference type="GO" id="GO:0030246">
    <property type="term" value="F:carbohydrate binding"/>
    <property type="evidence" value="ECO:0007669"/>
    <property type="project" value="InterPro"/>
</dbReference>
<evidence type="ECO:0000259" key="3">
    <source>
        <dbReference type="Pfam" id="PF01055"/>
    </source>
</evidence>
<dbReference type="Pfam" id="PF21365">
    <property type="entry name" value="Glyco_hydro_31_3rd"/>
    <property type="match status" value="1"/>
</dbReference>
<dbReference type="InterPro" id="IPR013780">
    <property type="entry name" value="Glyco_hydro_b"/>
</dbReference>
<dbReference type="CDD" id="cd14752">
    <property type="entry name" value="GH31_N"/>
    <property type="match status" value="1"/>
</dbReference>
<dbReference type="SUPFAM" id="SSF51445">
    <property type="entry name" value="(Trans)glycosidases"/>
    <property type="match status" value="1"/>
</dbReference>
<reference evidence="6 7" key="1">
    <citation type="submission" date="2019-11" db="EMBL/GenBank/DDBJ databases">
        <title>P. haliotis isolates from Z. marina roots.</title>
        <authorList>
            <person name="Cohen M."/>
            <person name="Jospin G."/>
            <person name="Eisen J.A."/>
            <person name="Coil D.A."/>
        </authorList>
    </citation>
    <scope>NUCLEOTIDE SEQUENCE [LARGE SCALE GENOMIC DNA]</scope>
    <source>
        <strain evidence="6 7">UCD-MCMsp1aY</strain>
    </source>
</reference>
<evidence type="ECO:0000259" key="4">
    <source>
        <dbReference type="Pfam" id="PF13802"/>
    </source>
</evidence>
<protein>
    <submittedName>
        <fullName evidence="6">Glycosyl hydrolase</fullName>
    </submittedName>
</protein>
<proteinExistence type="inferred from homology"/>
<evidence type="ECO:0000313" key="6">
    <source>
        <dbReference type="EMBL" id="MUH72341.1"/>
    </source>
</evidence>
<dbReference type="Gene3D" id="2.60.40.1180">
    <property type="entry name" value="Golgi alpha-mannosidase II"/>
    <property type="match status" value="2"/>
</dbReference>
<evidence type="ECO:0000256" key="2">
    <source>
        <dbReference type="RuleBase" id="RU361185"/>
    </source>
</evidence>
<dbReference type="InterPro" id="IPR011013">
    <property type="entry name" value="Gal_mutarotase_sf_dom"/>
</dbReference>
<keyword evidence="7" id="KW-1185">Reference proteome</keyword>
<name>A0A6N8FDD2_9GAMM</name>
<dbReference type="AlphaFoldDB" id="A0A6N8FDD2"/>
<dbReference type="OrthoDB" id="176168at2"/>
<dbReference type="PANTHER" id="PTHR43863:SF2">
    <property type="entry name" value="MALTASE-GLUCOAMYLASE"/>
    <property type="match status" value="1"/>
</dbReference>
<dbReference type="Proteomes" id="UP000439994">
    <property type="component" value="Unassembled WGS sequence"/>
</dbReference>
<gene>
    <name evidence="6" type="ORF">GNP35_07540</name>
</gene>
<dbReference type="RefSeq" id="WP_155695529.1">
    <property type="nucleotide sequence ID" value="NZ_WOCD01000003.1"/>
</dbReference>
<dbReference type="Pfam" id="PF01055">
    <property type="entry name" value="Glyco_hydro_31_2nd"/>
    <property type="match status" value="1"/>
</dbReference>
<dbReference type="InterPro" id="IPR025887">
    <property type="entry name" value="Glyco_hydro_31_N_dom"/>
</dbReference>
<accession>A0A6N8FDD2</accession>
<feature type="domain" description="Glycosyl hydrolase family 31 C-terminal" evidence="5">
    <location>
        <begin position="445"/>
        <end position="530"/>
    </location>
</feature>
<sequence>MDETERLMGTGERVLGMDRRGHKLPLYNRAHYGYGTHSEQMNFSIPAVMSSKKYIVLYDNPAKGFIDLGKTESDILQFESDGGRQAYIVVAGNDYPDLIHQYVKVTGTQPLPPLWAFGNHASRFGYRNQTEVVETIKSFREKDIPVDSIILDLYWFGKDIQGHMGNLEWDKSTFPDPNAMLSELNDLKVKTSLITEPFILNTSSRWQEAIENNVLTKNITGDKVKTYDFYFGHTGLIDVFSNDAQDWFKTIYRDIAAQGVSGVWGDLGEPEVHPADMLHTLSEAGITASANEVHNAFGHQWAKLVNEGLNEAMPNERQFILMRSGFAGSQRYGMIPWTGDVSRSWDGLKPQPELTMQMGLLGLAYTHSDLGGFAGGDAFDKEMYIRWLQYGVFQPIYRPHAQDNIAPEPIFHDEETQQIIKRFITLRYQLLPYLYSMAYQNSMTGLPLMRPMFFENDTPEFQTETQQFMWGDAFLVKLVAEPNLASIKVKLPKGQWTDFWSKQVYQGGQEIEYPLSLNTIPVFVKGGSIVPITNAIMTTADYSTESLNLDVYYDQSQLSITATIYNDDGISQDSLATGKFEKLVVNGAAHQLKGRLRYAMSLERQLGAGNGYPGMPLNRTFNITVNHWPTMPISIDVAGAEIALFNSKQEFKLAQRGAFYNKALQRIEIKFDWNADIRGASAAKKLANDKMMMTIR</sequence>
<evidence type="ECO:0000256" key="1">
    <source>
        <dbReference type="ARBA" id="ARBA00007806"/>
    </source>
</evidence>
<dbReference type="InterPro" id="IPR000322">
    <property type="entry name" value="Glyco_hydro_31_TIM"/>
</dbReference>
<dbReference type="GO" id="GO:0005975">
    <property type="term" value="P:carbohydrate metabolic process"/>
    <property type="evidence" value="ECO:0007669"/>
    <property type="project" value="InterPro"/>
</dbReference>
<dbReference type="InterPro" id="IPR017853">
    <property type="entry name" value="GH"/>
</dbReference>
<organism evidence="6 7">
    <name type="scientific">Psychrosphaera haliotis</name>
    <dbReference type="NCBI Taxonomy" id="555083"/>
    <lineage>
        <taxon>Bacteria</taxon>
        <taxon>Pseudomonadati</taxon>
        <taxon>Pseudomonadota</taxon>
        <taxon>Gammaproteobacteria</taxon>
        <taxon>Alteromonadales</taxon>
        <taxon>Pseudoalteromonadaceae</taxon>
        <taxon>Psychrosphaera</taxon>
    </lineage>
</organism>
<dbReference type="EMBL" id="WOCD01000003">
    <property type="protein sequence ID" value="MUH72341.1"/>
    <property type="molecule type" value="Genomic_DNA"/>
</dbReference>
<keyword evidence="2 6" id="KW-0378">Hydrolase</keyword>
<dbReference type="SUPFAM" id="SSF74650">
    <property type="entry name" value="Galactose mutarotase-like"/>
    <property type="match status" value="1"/>
</dbReference>
<dbReference type="InterPro" id="IPR048395">
    <property type="entry name" value="Glyco_hydro_31_C"/>
</dbReference>
<dbReference type="Gene3D" id="2.60.40.1760">
    <property type="entry name" value="glycosyl hydrolase (family 31)"/>
    <property type="match status" value="1"/>
</dbReference>
<comment type="similarity">
    <text evidence="1 2">Belongs to the glycosyl hydrolase 31 family.</text>
</comment>
<dbReference type="SUPFAM" id="SSF51011">
    <property type="entry name" value="Glycosyl hydrolase domain"/>
    <property type="match status" value="1"/>
</dbReference>